<proteinExistence type="predicted"/>
<protein>
    <submittedName>
        <fullName evidence="1">Uncharacterized protein</fullName>
    </submittedName>
</protein>
<dbReference type="RefSeq" id="WP_329411951.1">
    <property type="nucleotide sequence ID" value="NZ_CP109441.1"/>
</dbReference>
<reference evidence="1" key="1">
    <citation type="submission" date="2022-10" db="EMBL/GenBank/DDBJ databases">
        <title>The complete genomes of actinobacterial strains from the NBC collection.</title>
        <authorList>
            <person name="Joergensen T.S."/>
            <person name="Alvarez Arevalo M."/>
            <person name="Sterndorff E.B."/>
            <person name="Faurdal D."/>
            <person name="Vuksanovic O."/>
            <person name="Mourched A.-S."/>
            <person name="Charusanti P."/>
            <person name="Shaw S."/>
            <person name="Blin K."/>
            <person name="Weber T."/>
        </authorList>
    </citation>
    <scope>NUCLEOTIDE SEQUENCE</scope>
    <source>
        <strain evidence="1">NBC_01482</strain>
    </source>
</reference>
<dbReference type="EMBL" id="CP109441">
    <property type="protein sequence ID" value="WUV47790.1"/>
    <property type="molecule type" value="Genomic_DNA"/>
</dbReference>
<name>A0ABZ1YWX4_9NOCA</name>
<gene>
    <name evidence="1" type="ORF">OG563_06040</name>
</gene>
<accession>A0ABZ1YWX4</accession>
<sequence length="67" mass="7518">MTELDDRIAEVTTTAAEHGFTLSRRYDPPFGWELHAADGHSPVFGSLNQIAEFLHREHGGPSVSWRL</sequence>
<dbReference type="Proteomes" id="UP001432062">
    <property type="component" value="Chromosome"/>
</dbReference>
<organism evidence="1 2">
    <name type="scientific">Nocardia vinacea</name>
    <dbReference type="NCBI Taxonomy" id="96468"/>
    <lineage>
        <taxon>Bacteria</taxon>
        <taxon>Bacillati</taxon>
        <taxon>Actinomycetota</taxon>
        <taxon>Actinomycetes</taxon>
        <taxon>Mycobacteriales</taxon>
        <taxon>Nocardiaceae</taxon>
        <taxon>Nocardia</taxon>
    </lineage>
</organism>
<evidence type="ECO:0000313" key="2">
    <source>
        <dbReference type="Proteomes" id="UP001432062"/>
    </source>
</evidence>
<keyword evidence="2" id="KW-1185">Reference proteome</keyword>
<evidence type="ECO:0000313" key="1">
    <source>
        <dbReference type="EMBL" id="WUV47790.1"/>
    </source>
</evidence>